<name>A0A9W8B5E1_9FUNG</name>
<comment type="caution">
    <text evidence="1">The sequence shown here is derived from an EMBL/GenBank/DDBJ whole genome shotgun (WGS) entry which is preliminary data.</text>
</comment>
<dbReference type="Proteomes" id="UP001151582">
    <property type="component" value="Unassembled WGS sequence"/>
</dbReference>
<reference evidence="1" key="1">
    <citation type="submission" date="2022-07" db="EMBL/GenBank/DDBJ databases">
        <title>Phylogenomic reconstructions and comparative analyses of Kickxellomycotina fungi.</title>
        <authorList>
            <person name="Reynolds N.K."/>
            <person name="Stajich J.E."/>
            <person name="Barry K."/>
            <person name="Grigoriev I.V."/>
            <person name="Crous P."/>
            <person name="Smith M.E."/>
        </authorList>
    </citation>
    <scope>NUCLEOTIDE SEQUENCE</scope>
    <source>
        <strain evidence="1">RSA 567</strain>
    </source>
</reference>
<organism evidence="1 2">
    <name type="scientific">Dimargaris verticillata</name>
    <dbReference type="NCBI Taxonomy" id="2761393"/>
    <lineage>
        <taxon>Eukaryota</taxon>
        <taxon>Fungi</taxon>
        <taxon>Fungi incertae sedis</taxon>
        <taxon>Zoopagomycota</taxon>
        <taxon>Kickxellomycotina</taxon>
        <taxon>Dimargaritomycetes</taxon>
        <taxon>Dimargaritales</taxon>
        <taxon>Dimargaritaceae</taxon>
        <taxon>Dimargaris</taxon>
    </lineage>
</organism>
<protein>
    <submittedName>
        <fullName evidence="1">Uncharacterized protein</fullName>
    </submittedName>
</protein>
<evidence type="ECO:0000313" key="2">
    <source>
        <dbReference type="Proteomes" id="UP001151582"/>
    </source>
</evidence>
<keyword evidence="2" id="KW-1185">Reference proteome</keyword>
<sequence length="70" mass="7382">MAGIITEAITMEVVGITTEAIIMEVVGMVGITTEAITMEVVGMVGITVVEGAVDNFATSDLFPSKDVEFW</sequence>
<dbReference type="AlphaFoldDB" id="A0A9W8B5E1"/>
<gene>
    <name evidence="1" type="ORF">H4R34_001819</name>
</gene>
<dbReference type="EMBL" id="JANBQB010000100">
    <property type="protein sequence ID" value="KAJ1982140.1"/>
    <property type="molecule type" value="Genomic_DNA"/>
</dbReference>
<evidence type="ECO:0000313" key="1">
    <source>
        <dbReference type="EMBL" id="KAJ1982140.1"/>
    </source>
</evidence>
<accession>A0A9W8B5E1</accession>
<proteinExistence type="predicted"/>